<dbReference type="InterPro" id="IPR008138">
    <property type="entry name" value="SapB_2"/>
</dbReference>
<evidence type="ECO:0000313" key="14">
    <source>
        <dbReference type="EMBL" id="RHN59423.1"/>
    </source>
</evidence>
<evidence type="ECO:0000256" key="4">
    <source>
        <dbReference type="ARBA" id="ARBA00022729"/>
    </source>
</evidence>
<evidence type="ECO:0000256" key="1">
    <source>
        <dbReference type="ARBA" id="ARBA00004239"/>
    </source>
</evidence>
<keyword evidence="3" id="KW-0645">Protease</keyword>
<dbReference type="Pfam" id="PF03489">
    <property type="entry name" value="SapB_2"/>
    <property type="match status" value="1"/>
</dbReference>
<evidence type="ECO:0000256" key="9">
    <source>
        <dbReference type="ARBA" id="ARBA00023180"/>
    </source>
</evidence>
<dbReference type="GO" id="GO:0006665">
    <property type="term" value="P:sphingolipid metabolic process"/>
    <property type="evidence" value="ECO:0007669"/>
    <property type="project" value="InterPro"/>
</dbReference>
<dbReference type="Proteomes" id="UP000265566">
    <property type="component" value="Chromosome 4"/>
</dbReference>
<keyword evidence="2" id="KW-0964">Secreted</keyword>
<keyword evidence="5" id="KW-0677">Repeat</keyword>
<evidence type="ECO:0000256" key="3">
    <source>
        <dbReference type="ARBA" id="ARBA00022670"/>
    </source>
</evidence>
<evidence type="ECO:0000256" key="12">
    <source>
        <dbReference type="ARBA" id="ARBA00041785"/>
    </source>
</evidence>
<comment type="function">
    <text evidence="10">Pulmonary surfactant-associated proteins promote alveolar stability by lowering the surface tension at the air-liquid interface in the peripheral air spaces. SP-B increases the collapse pressure of palmitic acid to nearly 70 millinewtons per meter.</text>
</comment>
<dbReference type="AlphaFoldDB" id="A0A396I3U0"/>
<dbReference type="GO" id="GO:0004190">
    <property type="term" value="F:aspartic-type endopeptidase activity"/>
    <property type="evidence" value="ECO:0007669"/>
    <property type="project" value="UniProtKB-KW"/>
</dbReference>
<dbReference type="PROSITE" id="PS50015">
    <property type="entry name" value="SAP_B"/>
    <property type="match status" value="2"/>
</dbReference>
<keyword evidence="7" id="KW-0865">Zymogen</keyword>
<dbReference type="FunFam" id="1.10.225.10:FF:000008">
    <property type="entry name" value="Pulmonary surfactant-associated protein B"/>
    <property type="match status" value="1"/>
</dbReference>
<dbReference type="PRINTS" id="PR01797">
    <property type="entry name" value="SAPOSIN"/>
</dbReference>
<dbReference type="InterPro" id="IPR008373">
    <property type="entry name" value="Saposin"/>
</dbReference>
<evidence type="ECO:0000256" key="5">
    <source>
        <dbReference type="ARBA" id="ARBA00022737"/>
    </source>
</evidence>
<comment type="subcellular location">
    <subcellularLocation>
        <location evidence="1">Secreted</location>
        <location evidence="1">Extracellular space</location>
    </subcellularLocation>
</comment>
<evidence type="ECO:0000259" key="13">
    <source>
        <dbReference type="PROSITE" id="PS50015"/>
    </source>
</evidence>
<dbReference type="Pfam" id="PF05184">
    <property type="entry name" value="SapB_1"/>
    <property type="match status" value="2"/>
</dbReference>
<keyword evidence="6" id="KW-0378">Hydrolase</keyword>
<sequence>MYIFTLERNSLCLNIVSVLKYKCKIIHLSTYLSYAELNRKPDACSICEEYTTEILDYLKDNKTQAKIIDDLHNTCHQLPAFSEQCFELVDHHVQLFFSKIARMMPAELCEKYHLCESATISSQVHGNSCGFCKDTVAELLVELNDPETKLEIIQKLLKACNNMEKYKKECKRMVFEYGPLILVNAEKYLKKADICTTLHACPSSTIVSQEATVTEETALFSDS</sequence>
<organism evidence="14 15">
    <name type="scientific">Medicago truncatula</name>
    <name type="common">Barrel medic</name>
    <name type="synonym">Medicago tribuloides</name>
    <dbReference type="NCBI Taxonomy" id="3880"/>
    <lineage>
        <taxon>Eukaryota</taxon>
        <taxon>Viridiplantae</taxon>
        <taxon>Streptophyta</taxon>
        <taxon>Embryophyta</taxon>
        <taxon>Tracheophyta</taxon>
        <taxon>Spermatophyta</taxon>
        <taxon>Magnoliopsida</taxon>
        <taxon>eudicotyledons</taxon>
        <taxon>Gunneridae</taxon>
        <taxon>Pentapetalae</taxon>
        <taxon>rosids</taxon>
        <taxon>fabids</taxon>
        <taxon>Fabales</taxon>
        <taxon>Fabaceae</taxon>
        <taxon>Papilionoideae</taxon>
        <taxon>50 kb inversion clade</taxon>
        <taxon>NPAAA clade</taxon>
        <taxon>Hologalegina</taxon>
        <taxon>IRL clade</taxon>
        <taxon>Trifolieae</taxon>
        <taxon>Medicago</taxon>
    </lineage>
</organism>
<feature type="domain" description="Saposin B-type" evidence="13">
    <location>
        <begin position="40"/>
        <end position="119"/>
    </location>
</feature>
<dbReference type="SUPFAM" id="SSF47862">
    <property type="entry name" value="Saposin"/>
    <property type="match status" value="2"/>
</dbReference>
<dbReference type="GO" id="GO:0016020">
    <property type="term" value="C:membrane"/>
    <property type="evidence" value="ECO:0007669"/>
    <property type="project" value="GOC"/>
</dbReference>
<feature type="domain" description="Saposin B-type" evidence="13">
    <location>
        <begin position="125"/>
        <end position="205"/>
    </location>
</feature>
<dbReference type="GO" id="GO:0005764">
    <property type="term" value="C:lysosome"/>
    <property type="evidence" value="ECO:0007669"/>
    <property type="project" value="InterPro"/>
</dbReference>
<evidence type="ECO:0000256" key="10">
    <source>
        <dbReference type="ARBA" id="ARBA00037221"/>
    </source>
</evidence>
<dbReference type="InterPro" id="IPR051428">
    <property type="entry name" value="Sphingo_Act-Surfact_Prot"/>
</dbReference>
<dbReference type="InterPro" id="IPR008139">
    <property type="entry name" value="SaposinB_dom"/>
</dbReference>
<protein>
    <recommendedName>
        <fullName evidence="11">Pulmonary surfactant-associated protein B</fullName>
    </recommendedName>
    <alternativeName>
        <fullName evidence="12">Pulmonary surfactant-associated proteolipid SPL(Phe)</fullName>
    </alternativeName>
</protein>
<evidence type="ECO:0000256" key="8">
    <source>
        <dbReference type="ARBA" id="ARBA00023157"/>
    </source>
</evidence>
<dbReference type="GO" id="GO:0005576">
    <property type="term" value="C:extracellular region"/>
    <property type="evidence" value="ECO:0007669"/>
    <property type="project" value="UniProtKB-SubCell"/>
</dbReference>
<accession>A0A396I3U0</accession>
<evidence type="ECO:0000256" key="6">
    <source>
        <dbReference type="ARBA" id="ARBA00022750"/>
    </source>
</evidence>
<keyword evidence="8" id="KW-1015">Disulfide bond</keyword>
<evidence type="ECO:0000256" key="7">
    <source>
        <dbReference type="ARBA" id="ARBA00023145"/>
    </source>
</evidence>
<dbReference type="EMBL" id="PSQE01000004">
    <property type="protein sequence ID" value="RHN59423.1"/>
    <property type="molecule type" value="Genomic_DNA"/>
</dbReference>
<dbReference type="PANTHER" id="PTHR11480:SF3">
    <property type="entry name" value="BCDNA.GH08312"/>
    <property type="match status" value="1"/>
</dbReference>
<proteinExistence type="predicted"/>
<evidence type="ECO:0000313" key="15">
    <source>
        <dbReference type="Proteomes" id="UP000265566"/>
    </source>
</evidence>
<keyword evidence="6" id="KW-0064">Aspartyl protease</keyword>
<keyword evidence="9" id="KW-0325">Glycoprotein</keyword>
<gene>
    <name evidence="14" type="ORF">MtrunA17_Chr4g0013141</name>
</gene>
<keyword evidence="4" id="KW-0732">Signal</keyword>
<dbReference type="GO" id="GO:0006508">
    <property type="term" value="P:proteolysis"/>
    <property type="evidence" value="ECO:0007669"/>
    <property type="project" value="UniProtKB-KW"/>
</dbReference>
<reference evidence="15" key="1">
    <citation type="journal article" date="2018" name="Nat. Plants">
        <title>Whole-genome landscape of Medicago truncatula symbiotic genes.</title>
        <authorList>
            <person name="Pecrix Y."/>
            <person name="Staton S.E."/>
            <person name="Sallet E."/>
            <person name="Lelandais-Briere C."/>
            <person name="Moreau S."/>
            <person name="Carrere S."/>
            <person name="Blein T."/>
            <person name="Jardinaud M.F."/>
            <person name="Latrasse D."/>
            <person name="Zouine M."/>
            <person name="Zahm M."/>
            <person name="Kreplak J."/>
            <person name="Mayjonade B."/>
            <person name="Satge C."/>
            <person name="Perez M."/>
            <person name="Cauet S."/>
            <person name="Marande W."/>
            <person name="Chantry-Darmon C."/>
            <person name="Lopez-Roques C."/>
            <person name="Bouchez O."/>
            <person name="Berard A."/>
            <person name="Debelle F."/>
            <person name="Munos S."/>
            <person name="Bendahmane A."/>
            <person name="Berges H."/>
            <person name="Niebel A."/>
            <person name="Buitink J."/>
            <person name="Frugier F."/>
            <person name="Benhamed M."/>
            <person name="Crespi M."/>
            <person name="Gouzy J."/>
            <person name="Gamas P."/>
        </authorList>
    </citation>
    <scope>NUCLEOTIDE SEQUENCE [LARGE SCALE GENOMIC DNA]</scope>
    <source>
        <strain evidence="15">cv. Jemalong A17</strain>
    </source>
</reference>
<evidence type="ECO:0000256" key="2">
    <source>
        <dbReference type="ARBA" id="ARBA00022525"/>
    </source>
</evidence>
<dbReference type="PANTHER" id="PTHR11480">
    <property type="entry name" value="SAPOSIN-RELATED"/>
    <property type="match status" value="1"/>
</dbReference>
<evidence type="ECO:0000256" key="11">
    <source>
        <dbReference type="ARBA" id="ARBA00041094"/>
    </source>
</evidence>
<dbReference type="Gene3D" id="1.10.225.10">
    <property type="entry name" value="Saposin-like"/>
    <property type="match status" value="2"/>
</dbReference>
<name>A0A396I3U0_MEDTR</name>
<dbReference type="Gramene" id="rna21452">
    <property type="protein sequence ID" value="RHN59423.1"/>
    <property type="gene ID" value="gene21452"/>
</dbReference>
<dbReference type="InterPro" id="IPR007856">
    <property type="entry name" value="SapB_1"/>
</dbReference>
<dbReference type="SMART" id="SM00741">
    <property type="entry name" value="SapB"/>
    <property type="match status" value="2"/>
</dbReference>
<comment type="caution">
    <text evidence="14">The sequence shown here is derived from an EMBL/GenBank/DDBJ whole genome shotgun (WGS) entry which is preliminary data.</text>
</comment>
<dbReference type="InterPro" id="IPR011001">
    <property type="entry name" value="Saposin-like"/>
</dbReference>